<dbReference type="Pfam" id="PF00907">
    <property type="entry name" value="T-box"/>
    <property type="match status" value="1"/>
</dbReference>
<evidence type="ECO:0000256" key="4">
    <source>
        <dbReference type="ARBA" id="ARBA00023163"/>
    </source>
</evidence>
<dbReference type="Gene3D" id="2.60.40.820">
    <property type="entry name" value="Transcription factor, T-box"/>
    <property type="match status" value="1"/>
</dbReference>
<evidence type="ECO:0000259" key="8">
    <source>
        <dbReference type="PROSITE" id="PS50252"/>
    </source>
</evidence>
<dbReference type="PANTHER" id="PTHR11267:SF190">
    <property type="entry name" value="T-BOX TRANSCRIPTION FACTOR TBX20"/>
    <property type="match status" value="1"/>
</dbReference>
<dbReference type="GO" id="GO:0000981">
    <property type="term" value="F:DNA-binding transcription factor activity, RNA polymerase II-specific"/>
    <property type="evidence" value="ECO:0007669"/>
    <property type="project" value="TreeGrafter"/>
</dbReference>
<feature type="compositionally biased region" description="Polar residues" evidence="7">
    <location>
        <begin position="100"/>
        <end position="112"/>
    </location>
</feature>
<dbReference type="GO" id="GO:0000978">
    <property type="term" value="F:RNA polymerase II cis-regulatory region sequence-specific DNA binding"/>
    <property type="evidence" value="ECO:0007669"/>
    <property type="project" value="InterPro"/>
</dbReference>
<feature type="compositionally biased region" description="Low complexity" evidence="7">
    <location>
        <begin position="83"/>
        <end position="95"/>
    </location>
</feature>
<dbReference type="InterPro" id="IPR036960">
    <property type="entry name" value="T-box_sf"/>
</dbReference>
<keyword evidence="10" id="KW-1185">Reference proteome</keyword>
<dbReference type="GO" id="GO:0001708">
    <property type="term" value="P:cell fate specification"/>
    <property type="evidence" value="ECO:0007669"/>
    <property type="project" value="TreeGrafter"/>
</dbReference>
<organism evidence="9 10">
    <name type="scientific">Araneus ventricosus</name>
    <name type="common">Orbweaver spider</name>
    <name type="synonym">Epeira ventricosa</name>
    <dbReference type="NCBI Taxonomy" id="182803"/>
    <lineage>
        <taxon>Eukaryota</taxon>
        <taxon>Metazoa</taxon>
        <taxon>Ecdysozoa</taxon>
        <taxon>Arthropoda</taxon>
        <taxon>Chelicerata</taxon>
        <taxon>Arachnida</taxon>
        <taxon>Araneae</taxon>
        <taxon>Araneomorphae</taxon>
        <taxon>Entelegynae</taxon>
        <taxon>Araneoidea</taxon>
        <taxon>Araneidae</taxon>
        <taxon>Araneus</taxon>
    </lineage>
</organism>
<keyword evidence="5 6" id="KW-0539">Nucleus</keyword>
<evidence type="ECO:0000313" key="10">
    <source>
        <dbReference type="Proteomes" id="UP000499080"/>
    </source>
</evidence>
<dbReference type="EMBL" id="BGPR01000284">
    <property type="protein sequence ID" value="GBM10348.1"/>
    <property type="molecule type" value="Genomic_DNA"/>
</dbReference>
<dbReference type="CDD" id="cd20193">
    <property type="entry name" value="T-box_TBX20-like"/>
    <property type="match status" value="1"/>
</dbReference>
<proteinExistence type="predicted"/>
<gene>
    <name evidence="9" type="primary">TBX20_0</name>
    <name evidence="9" type="ORF">AVEN_131082_1</name>
</gene>
<feature type="region of interest" description="Disordered" evidence="7">
    <location>
        <begin position="80"/>
        <end position="161"/>
    </location>
</feature>
<dbReference type="InterPro" id="IPR001699">
    <property type="entry name" value="TF_T-box"/>
</dbReference>
<keyword evidence="3 6" id="KW-0238">DNA-binding</keyword>
<dbReference type="SMART" id="SM00425">
    <property type="entry name" value="TBOX"/>
    <property type="match status" value="1"/>
</dbReference>
<evidence type="ECO:0000256" key="7">
    <source>
        <dbReference type="SAM" id="MobiDB-lite"/>
    </source>
</evidence>
<evidence type="ECO:0000313" key="9">
    <source>
        <dbReference type="EMBL" id="GBM10348.1"/>
    </source>
</evidence>
<feature type="domain" description="T-box" evidence="8">
    <location>
        <begin position="183"/>
        <end position="370"/>
    </location>
</feature>
<dbReference type="PRINTS" id="PR00937">
    <property type="entry name" value="TBOX"/>
</dbReference>
<comment type="subcellular location">
    <subcellularLocation>
        <location evidence="1 6">Nucleus</location>
    </subcellularLocation>
</comment>
<dbReference type="Proteomes" id="UP000499080">
    <property type="component" value="Unassembled WGS sequence"/>
</dbReference>
<accession>A0A4Y2D326</accession>
<keyword evidence="2" id="KW-0805">Transcription regulation</keyword>
<evidence type="ECO:0000256" key="2">
    <source>
        <dbReference type="ARBA" id="ARBA00023015"/>
    </source>
</evidence>
<dbReference type="InterPro" id="IPR018186">
    <property type="entry name" value="TF_T-box_CS"/>
</dbReference>
<reference evidence="9 10" key="1">
    <citation type="journal article" date="2019" name="Sci. Rep.">
        <title>Orb-weaving spider Araneus ventricosus genome elucidates the spidroin gene catalogue.</title>
        <authorList>
            <person name="Kono N."/>
            <person name="Nakamura H."/>
            <person name="Ohtoshi R."/>
            <person name="Moran D.A.P."/>
            <person name="Shinohara A."/>
            <person name="Yoshida Y."/>
            <person name="Fujiwara M."/>
            <person name="Mori M."/>
            <person name="Tomita M."/>
            <person name="Arakawa K."/>
        </authorList>
    </citation>
    <scope>NUCLEOTIDE SEQUENCE [LARGE SCALE GENOMIC DNA]</scope>
</reference>
<dbReference type="PROSITE" id="PS50252">
    <property type="entry name" value="TBOX_3"/>
    <property type="match status" value="1"/>
</dbReference>
<feature type="region of interest" description="Disordered" evidence="7">
    <location>
        <begin position="491"/>
        <end position="531"/>
    </location>
</feature>
<name>A0A4Y2D326_ARAVE</name>
<evidence type="ECO:0000256" key="3">
    <source>
        <dbReference type="ARBA" id="ARBA00023125"/>
    </source>
</evidence>
<dbReference type="GO" id="GO:0045893">
    <property type="term" value="P:positive regulation of DNA-templated transcription"/>
    <property type="evidence" value="ECO:0007669"/>
    <property type="project" value="InterPro"/>
</dbReference>
<dbReference type="GO" id="GO:0007507">
    <property type="term" value="P:heart development"/>
    <property type="evidence" value="ECO:0007669"/>
    <property type="project" value="TreeGrafter"/>
</dbReference>
<dbReference type="SUPFAM" id="SSF49417">
    <property type="entry name" value="p53-like transcription factors"/>
    <property type="match status" value="1"/>
</dbReference>
<dbReference type="GO" id="GO:0000785">
    <property type="term" value="C:chromatin"/>
    <property type="evidence" value="ECO:0007669"/>
    <property type="project" value="TreeGrafter"/>
</dbReference>
<comment type="caution">
    <text evidence="9">The sequence shown here is derived from an EMBL/GenBank/DDBJ whole genome shotgun (WGS) entry which is preliminary data.</text>
</comment>
<feature type="region of interest" description="Disordered" evidence="7">
    <location>
        <begin position="49"/>
        <end position="68"/>
    </location>
</feature>
<evidence type="ECO:0000256" key="6">
    <source>
        <dbReference type="PROSITE-ProRule" id="PRU00201"/>
    </source>
</evidence>
<sequence length="580" mass="63628">MVVPARVHHSMDAAAGPRSSGFQYLQRRSFPMAMSSRAKDFSIDALMSTSVTEESSEESERDTPLGRDALSISPLAKMVERTSQSPLSPVSLLSPAGQRCATSPELTPSDTDTGPLADDDIDKQSTKISEDNFDLSSKDSADSMDQVKPAKSKSDKKKEKVDKAAPILGKCNCEELKAVEAHLETKDLWEKFHGLGTEMIITKSGRRMFPTVRASFSGADPHAKYGVLMDIVPVDNKRYRYAYHRSSWLVAGKADPPSPSRLYMHPDSPFTGDQLKKQVVSFEKVKLTNNEMDKQGHIVLNSMHKYQPRIHLVKLKPNTQGVPTITNIETEQFRTYVFPETVFTAVTAYQNQLITKLKIDSNPFAKGFRDSSRLTDLERESMETLLREHAFRYSPFRTLMTGELPPDQYALSAGLGGMPSSADLLFMASQTGSPWKFPSAPLSMADISTLMAAQHHSQQSQASLQSLYFGLQRSAFPPFSLLGAGNPAFMPGSSPHLQSPASTSARTTISGSSLSPLNSSPTMTSAPTNSHTGMYSSVPMTATRLPAIYPGMKFHPYFHPRLVQSSPSKDSDCDGLAPQV</sequence>
<evidence type="ECO:0000256" key="5">
    <source>
        <dbReference type="ARBA" id="ARBA00023242"/>
    </source>
</evidence>
<keyword evidence="4" id="KW-0804">Transcription</keyword>
<dbReference type="InterPro" id="IPR008967">
    <property type="entry name" value="p53-like_TF_DNA-bd_sf"/>
</dbReference>
<dbReference type="PROSITE" id="PS01283">
    <property type="entry name" value="TBOX_1"/>
    <property type="match status" value="1"/>
</dbReference>
<dbReference type="AlphaFoldDB" id="A0A4Y2D326"/>
<feature type="compositionally biased region" description="Basic and acidic residues" evidence="7">
    <location>
        <begin position="122"/>
        <end position="141"/>
    </location>
</feature>
<feature type="compositionally biased region" description="Polar residues" evidence="7">
    <location>
        <begin position="495"/>
        <end position="509"/>
    </location>
</feature>
<feature type="compositionally biased region" description="Low complexity" evidence="7">
    <location>
        <begin position="510"/>
        <end position="525"/>
    </location>
</feature>
<feature type="compositionally biased region" description="Basic and acidic residues" evidence="7">
    <location>
        <begin position="152"/>
        <end position="161"/>
    </location>
</feature>
<protein>
    <submittedName>
        <fullName evidence="9">T-box transcription factor TBX20</fullName>
    </submittedName>
</protein>
<dbReference type="GO" id="GO:0005634">
    <property type="term" value="C:nucleus"/>
    <property type="evidence" value="ECO:0007669"/>
    <property type="project" value="UniProtKB-SubCell"/>
</dbReference>
<dbReference type="InterPro" id="IPR046360">
    <property type="entry name" value="T-box_DNA-bd"/>
</dbReference>
<comment type="caution">
    <text evidence="6">Lacks conserved residue(s) required for the propagation of feature annotation.</text>
</comment>
<dbReference type="FunFam" id="2.60.40.820:FF:000008">
    <property type="entry name" value="T-box transcription factor TBX20"/>
    <property type="match status" value="1"/>
</dbReference>
<dbReference type="PANTHER" id="PTHR11267">
    <property type="entry name" value="T-BOX PROTEIN-RELATED"/>
    <property type="match status" value="1"/>
</dbReference>
<evidence type="ECO:0000256" key="1">
    <source>
        <dbReference type="ARBA" id="ARBA00004123"/>
    </source>
</evidence>
<dbReference type="OrthoDB" id="7442607at2759"/>